<reference evidence="1" key="2">
    <citation type="journal article" date="2019" name="PLoS ONE">
        <title>Identification and characterization of putative Aeromonas spp. T3SS effectors.</title>
        <authorList>
            <person name="Rangel L.T."/>
            <person name="Marden J."/>
            <person name="Colston S."/>
            <person name="Setubal J.C."/>
            <person name="Graf J."/>
            <person name="Gogarten J.P."/>
        </authorList>
    </citation>
    <scope>NUCLEOTIDE SEQUENCE</scope>
    <source>
        <strain evidence="1">BAQ071013-135</strain>
    </source>
</reference>
<name>A0AAX2UNP2_AERVE</name>
<accession>A0AAX2UNP2</accession>
<protein>
    <submittedName>
        <fullName evidence="1">Uncharacterized protein</fullName>
    </submittedName>
</protein>
<gene>
    <name evidence="1" type="ORF">CF123_18665</name>
</gene>
<proteinExistence type="predicted"/>
<comment type="caution">
    <text evidence="1">The sequence shown here is derived from an EMBL/GenBank/DDBJ whole genome shotgun (WGS) entry which is preliminary data.</text>
</comment>
<reference evidence="1" key="1">
    <citation type="submission" date="2017-10" db="EMBL/GenBank/DDBJ databases">
        <authorList>
            <person name="Colston S.M."/>
            <person name="Graf J."/>
        </authorList>
    </citation>
    <scope>NUCLEOTIDE SEQUENCE</scope>
    <source>
        <strain evidence="1">BAQ071013-135</strain>
    </source>
</reference>
<dbReference type="AlphaFoldDB" id="A0AAX2UNP2"/>
<dbReference type="Proteomes" id="UP000796104">
    <property type="component" value="Unassembled WGS sequence"/>
</dbReference>
<dbReference type="RefSeq" id="WP_139495335.1">
    <property type="nucleotide sequence ID" value="NZ_CAWORL010000019.1"/>
</dbReference>
<organism evidence="1 2">
    <name type="scientific">Aeromonas veronii</name>
    <dbReference type="NCBI Taxonomy" id="654"/>
    <lineage>
        <taxon>Bacteria</taxon>
        <taxon>Pseudomonadati</taxon>
        <taxon>Pseudomonadota</taxon>
        <taxon>Gammaproteobacteria</taxon>
        <taxon>Aeromonadales</taxon>
        <taxon>Aeromonadaceae</taxon>
        <taxon>Aeromonas</taxon>
    </lineage>
</organism>
<dbReference type="EMBL" id="PDXJ01000026">
    <property type="protein sequence ID" value="TND51893.1"/>
    <property type="molecule type" value="Genomic_DNA"/>
</dbReference>
<sequence>MLDQKAAAQLVIQPVVSACHEIVGMVSSEMSSGSSLTKAAVSRLQVRIVPVASRAAREFAGLLDDQLQSAIKSESQRAEQELSVAQSESMLERSPSVSAMQERVEAELRAYGAEGVRILNAMGSQAMVNASAGLRAQAAMSLARASVNGRFSRWAGGKMGNGHSIAHRLYLCTAELLMMAGVSAYLAKASSLGVIRFRIDNPGKPGDGVSFSPSSVPYRYLHPQSGAKVIAAR</sequence>
<evidence type="ECO:0000313" key="2">
    <source>
        <dbReference type="Proteomes" id="UP000796104"/>
    </source>
</evidence>
<evidence type="ECO:0000313" key="1">
    <source>
        <dbReference type="EMBL" id="TND51893.1"/>
    </source>
</evidence>
<dbReference type="PROSITE" id="PS51257">
    <property type="entry name" value="PROKAR_LIPOPROTEIN"/>
    <property type="match status" value="1"/>
</dbReference>